<dbReference type="NCBIfam" id="NF041278">
    <property type="entry name" value="CmcJ_NvfI_EfuI"/>
    <property type="match status" value="1"/>
</dbReference>
<evidence type="ECO:0000313" key="2">
    <source>
        <dbReference type="EMBL" id="RAO66380.1"/>
    </source>
</evidence>
<dbReference type="AlphaFoldDB" id="A0A364KS45"/>
<dbReference type="RefSeq" id="XP_040730897.1">
    <property type="nucleotide sequence ID" value="XM_040874533.1"/>
</dbReference>
<keyword evidence="3" id="KW-1185">Reference proteome</keyword>
<reference evidence="2 3" key="1">
    <citation type="journal article" date="2017" name="Biotechnol. Biofuels">
        <title>Differential beta-glucosidase expression as a function of carbon source availability in Talaromyces amestolkiae: a genomic and proteomic approach.</title>
        <authorList>
            <person name="de Eugenio L.I."/>
            <person name="Mendez-Liter J.A."/>
            <person name="Nieto-Dominguez M."/>
            <person name="Alonso L."/>
            <person name="Gil-Munoz J."/>
            <person name="Barriuso J."/>
            <person name="Prieto A."/>
            <person name="Martinez M.J."/>
        </authorList>
    </citation>
    <scope>NUCLEOTIDE SEQUENCE [LARGE SCALE GENOMIC DNA]</scope>
    <source>
        <strain evidence="2 3">CIB</strain>
    </source>
</reference>
<name>A0A364KS45_TALAM</name>
<evidence type="ECO:0000256" key="1">
    <source>
        <dbReference type="ARBA" id="ARBA00023604"/>
    </source>
</evidence>
<organism evidence="2 3">
    <name type="scientific">Talaromyces amestolkiae</name>
    <dbReference type="NCBI Taxonomy" id="1196081"/>
    <lineage>
        <taxon>Eukaryota</taxon>
        <taxon>Fungi</taxon>
        <taxon>Dikarya</taxon>
        <taxon>Ascomycota</taxon>
        <taxon>Pezizomycotina</taxon>
        <taxon>Eurotiomycetes</taxon>
        <taxon>Eurotiomycetidae</taxon>
        <taxon>Eurotiales</taxon>
        <taxon>Trichocomaceae</taxon>
        <taxon>Talaromyces</taxon>
        <taxon>Talaromyces sect. Talaromyces</taxon>
    </lineage>
</organism>
<protein>
    <recommendedName>
        <fullName evidence="4">Methyltransferase</fullName>
    </recommendedName>
</protein>
<proteinExistence type="inferred from homology"/>
<gene>
    <name evidence="2" type="ORF">BHQ10_002392</name>
</gene>
<dbReference type="OrthoDB" id="4223284at2759"/>
<sequence length="284" mass="32933">MEDSDTSIRGSFNFMKQAELYDNVKPYSIDNEIKRWVGHVPRSNYQNSAVENVLVKDLRGREAEFTFEKNGFAIIEMESAMTYEDFDDPEKFSGIYLQEVAACLIQYFDARSVHIFNTVRRRRHPDFPNVAVIRPGAATQPAARVHIDSTRQSLDQLVRELQDDKLNINGRHYIYLNVWKPLTGPVHDWPLAFCDARTIQSKDLEPHDQVFHDVVRENVMVYHNPKQEWYYLSGQMPSELLLFRQADSQNNPGVAHTAFEIPSPPLHPVITRESIEVRVIVFLD</sequence>
<dbReference type="PANTHER" id="PTHR34598">
    <property type="entry name" value="BLL6449 PROTEIN"/>
    <property type="match status" value="1"/>
</dbReference>
<evidence type="ECO:0008006" key="4">
    <source>
        <dbReference type="Google" id="ProtNLM"/>
    </source>
</evidence>
<dbReference type="GeneID" id="63791609"/>
<evidence type="ECO:0000313" key="3">
    <source>
        <dbReference type="Proteomes" id="UP000249363"/>
    </source>
</evidence>
<dbReference type="PANTHER" id="PTHR34598:SF3">
    <property type="entry name" value="OXIDOREDUCTASE AN1597"/>
    <property type="match status" value="1"/>
</dbReference>
<dbReference type="InterPro" id="IPR044053">
    <property type="entry name" value="AsaB-like"/>
</dbReference>
<accession>A0A364KS45</accession>
<comment type="caution">
    <text evidence="2">The sequence shown here is derived from an EMBL/GenBank/DDBJ whole genome shotgun (WGS) entry which is preliminary data.</text>
</comment>
<comment type="similarity">
    <text evidence="1">Belongs to the asaB hydroxylase/desaturase family.</text>
</comment>
<dbReference type="Proteomes" id="UP000249363">
    <property type="component" value="Unassembled WGS sequence"/>
</dbReference>
<dbReference type="GO" id="GO:0016491">
    <property type="term" value="F:oxidoreductase activity"/>
    <property type="evidence" value="ECO:0007669"/>
    <property type="project" value="InterPro"/>
</dbReference>
<dbReference type="STRING" id="1196081.A0A364KS45"/>
<dbReference type="EMBL" id="MIKG01000003">
    <property type="protein sequence ID" value="RAO66380.1"/>
    <property type="molecule type" value="Genomic_DNA"/>
</dbReference>